<dbReference type="PROSITE" id="PS00878">
    <property type="entry name" value="ODR_DC_2_1"/>
    <property type="match status" value="1"/>
</dbReference>
<evidence type="ECO:0000256" key="9">
    <source>
        <dbReference type="ARBA" id="ARBA00046672"/>
    </source>
</evidence>
<comment type="catalytic activity">
    <reaction evidence="10">
        <text>L-ornithine + H(+) = putrescine + CO2</text>
        <dbReference type="Rhea" id="RHEA:22964"/>
        <dbReference type="ChEBI" id="CHEBI:15378"/>
        <dbReference type="ChEBI" id="CHEBI:16526"/>
        <dbReference type="ChEBI" id="CHEBI:46911"/>
        <dbReference type="ChEBI" id="CHEBI:326268"/>
        <dbReference type="EC" id="4.1.1.17"/>
    </reaction>
</comment>
<evidence type="ECO:0000256" key="6">
    <source>
        <dbReference type="ARBA" id="ARBA00034115"/>
    </source>
</evidence>
<keyword evidence="3" id="KW-0663">Pyridoxal phosphate</keyword>
<evidence type="ECO:0000256" key="8">
    <source>
        <dbReference type="ARBA" id="ARBA00037173"/>
    </source>
</evidence>
<dbReference type="SUPFAM" id="SSF50621">
    <property type="entry name" value="Alanine racemase C-terminal domain-like"/>
    <property type="match status" value="1"/>
</dbReference>
<evidence type="ECO:0000256" key="4">
    <source>
        <dbReference type="ARBA" id="ARBA00023115"/>
    </source>
</evidence>
<dbReference type="STRING" id="7574.A0A1S3JRC5"/>
<dbReference type="InterPro" id="IPR002433">
    <property type="entry name" value="Orn_de-COase"/>
</dbReference>
<dbReference type="GO" id="GO:0004586">
    <property type="term" value="F:ornithine decarboxylase activity"/>
    <property type="evidence" value="ECO:0007669"/>
    <property type="project" value="UniProtKB-EC"/>
</dbReference>
<dbReference type="GO" id="GO:0005737">
    <property type="term" value="C:cytoplasm"/>
    <property type="evidence" value="ECO:0007669"/>
    <property type="project" value="TreeGrafter"/>
</dbReference>
<dbReference type="GO" id="GO:0033387">
    <property type="term" value="P:putrescine biosynthetic process from arginine, via ornithine"/>
    <property type="evidence" value="ECO:0007669"/>
    <property type="project" value="TreeGrafter"/>
</dbReference>
<dbReference type="EC" id="4.1.1.17" evidence="7"/>
<dbReference type="InParanoid" id="A0A1S3JRC5"/>
<reference evidence="13" key="1">
    <citation type="submission" date="2025-08" db="UniProtKB">
        <authorList>
            <consortium name="RefSeq"/>
        </authorList>
    </citation>
    <scope>IDENTIFICATION</scope>
    <source>
        <tissue evidence="13">Gonads</tissue>
    </source>
</reference>
<dbReference type="PANTHER" id="PTHR11482:SF6">
    <property type="entry name" value="ORNITHINE DECARBOXYLASE 1-RELATED"/>
    <property type="match status" value="1"/>
</dbReference>
<dbReference type="Gene3D" id="3.20.20.10">
    <property type="entry name" value="Alanine racemase"/>
    <property type="match status" value="1"/>
</dbReference>
<comment type="similarity">
    <text evidence="2">Belongs to the Orn/Lys/Arg decarboxylase class-II family.</text>
</comment>
<dbReference type="AlphaFoldDB" id="A0A1S3JRC5"/>
<dbReference type="InterPro" id="IPR022653">
    <property type="entry name" value="De-COase2_pyr-phos_BS"/>
</dbReference>
<feature type="domain" description="Orn/DAP/Arg decarboxylase 2 N-terminal" evidence="11">
    <location>
        <begin position="50"/>
        <end position="286"/>
    </location>
</feature>
<dbReference type="GeneID" id="106175200"/>
<dbReference type="RefSeq" id="XP_013412534.1">
    <property type="nucleotide sequence ID" value="XM_013557080.2"/>
</dbReference>
<evidence type="ECO:0000259" key="11">
    <source>
        <dbReference type="Pfam" id="PF02784"/>
    </source>
</evidence>
<accession>A0A1S3JRC5</accession>
<dbReference type="Proteomes" id="UP000085678">
    <property type="component" value="Unplaced"/>
</dbReference>
<dbReference type="PRINTS" id="PR01182">
    <property type="entry name" value="ORNDCRBXLASE"/>
</dbReference>
<comment type="subunit">
    <text evidence="9">Homodimer. Only the dimer is catalytically active, as the active sites are constructed of residues from both monomers.</text>
</comment>
<evidence type="ECO:0000256" key="7">
    <source>
        <dbReference type="ARBA" id="ARBA00034138"/>
    </source>
</evidence>
<dbReference type="Pfam" id="PF02784">
    <property type="entry name" value="Orn_Arg_deC_N"/>
    <property type="match status" value="1"/>
</dbReference>
<comment type="pathway">
    <text evidence="6">Amine and polyamine biosynthesis; putrescine biosynthesis via L-ornithine pathway; putrescine from L-ornithine: step 1/1.</text>
</comment>
<dbReference type="InterPro" id="IPR009006">
    <property type="entry name" value="Ala_racemase/Decarboxylase_C"/>
</dbReference>
<evidence type="ECO:0000256" key="5">
    <source>
        <dbReference type="ARBA" id="ARBA00023239"/>
    </source>
</evidence>
<protein>
    <recommendedName>
        <fullName evidence="7">ornithine decarboxylase</fullName>
        <ecNumber evidence="7">4.1.1.17</ecNumber>
    </recommendedName>
</protein>
<name>A0A1S3JRC5_LINAN</name>
<evidence type="ECO:0000313" key="12">
    <source>
        <dbReference type="Proteomes" id="UP000085678"/>
    </source>
</evidence>
<evidence type="ECO:0000256" key="2">
    <source>
        <dbReference type="ARBA" id="ARBA00008872"/>
    </source>
</evidence>
<dbReference type="PANTHER" id="PTHR11482">
    <property type="entry name" value="ARGININE/DIAMINOPIMELATE/ORNITHINE DECARBOXYLASE"/>
    <property type="match status" value="1"/>
</dbReference>
<sequence length="405" mass="46186">MKTEKIQVTEVAHFSTTTKTAKHGDRVLRQLIKDRLQEEDDMRPFYIANLDEIVNKHKYWLELMPRVKPFYAVKCNNTEPVVKTIAALGAGFDCASSAEFQQLLRYGVETDRIIYANPCKDPEEIKRASEQGVDLMTFDNEDELVKIKSLYPGARLVLRILPQVRKAVVDLGQKFGCAIDNCKRLLLKAKELDLTVVGLSFHVGSTCLDTYAYEHTLHLCRGVFDLAKTIGFDFNFLDIGGGFPGYETEGKLSLSDIAKAINNSLDEYFPEEENVKVIAEPGRYYVQSAFTLALRVIARRVERPETYSKQEEAEKSFMYYLSDGLHGSFFLHIILEKYAPDFYVLEVSLCKISLRNAPTVNTCTEFIIFYLLLQINLRDLKRNFAGHASGSFGLRSIRVHITKWI</sequence>
<dbReference type="InterPro" id="IPR029066">
    <property type="entry name" value="PLP-binding_barrel"/>
</dbReference>
<keyword evidence="4" id="KW-0620">Polyamine biosynthesis</keyword>
<dbReference type="CDD" id="cd00622">
    <property type="entry name" value="PLPDE_III_ODC"/>
    <property type="match status" value="1"/>
</dbReference>
<dbReference type="OrthoDB" id="5034579at2759"/>
<keyword evidence="12" id="KW-1185">Reference proteome</keyword>
<dbReference type="InterPro" id="IPR000183">
    <property type="entry name" value="Orn/DAP/Arg_de-COase"/>
</dbReference>
<dbReference type="KEGG" id="lak:106175200"/>
<dbReference type="FunFam" id="3.20.20.10:FF:000005">
    <property type="entry name" value="Ornithine decarboxylase"/>
    <property type="match status" value="1"/>
</dbReference>
<evidence type="ECO:0000313" key="13">
    <source>
        <dbReference type="RefSeq" id="XP_013412534.1"/>
    </source>
</evidence>
<keyword evidence="5" id="KW-0456">Lyase</keyword>
<dbReference type="PRINTS" id="PR01179">
    <property type="entry name" value="ODADCRBXLASE"/>
</dbReference>
<comment type="cofactor">
    <cofactor evidence="1">
        <name>pyridoxal 5'-phosphate</name>
        <dbReference type="ChEBI" id="CHEBI:597326"/>
    </cofactor>
</comment>
<comment type="function">
    <text evidence="8">Catalyzes the first and rate-limiting step of polyamine biosynthesis that converts ornithine into putrescine, which is the precursor for the polyamines, spermidine and spermine. Polyamines are essential for cell proliferation and are implicated in cellular processes, ranging from DNA replication to apoptosis.</text>
</comment>
<dbReference type="InterPro" id="IPR022644">
    <property type="entry name" value="De-COase2_N"/>
</dbReference>
<evidence type="ECO:0000256" key="3">
    <source>
        <dbReference type="ARBA" id="ARBA00022898"/>
    </source>
</evidence>
<dbReference type="Gene3D" id="2.40.37.10">
    <property type="entry name" value="Lyase, Ornithine Decarboxylase, Chain A, domain 1"/>
    <property type="match status" value="1"/>
</dbReference>
<organism evidence="12 13">
    <name type="scientific">Lingula anatina</name>
    <name type="common">Brachiopod</name>
    <name type="synonym">Lingula unguis</name>
    <dbReference type="NCBI Taxonomy" id="7574"/>
    <lineage>
        <taxon>Eukaryota</taxon>
        <taxon>Metazoa</taxon>
        <taxon>Spiralia</taxon>
        <taxon>Lophotrochozoa</taxon>
        <taxon>Brachiopoda</taxon>
        <taxon>Linguliformea</taxon>
        <taxon>Lingulata</taxon>
        <taxon>Lingulida</taxon>
        <taxon>Linguloidea</taxon>
        <taxon>Lingulidae</taxon>
        <taxon>Lingula</taxon>
    </lineage>
</organism>
<evidence type="ECO:0000256" key="10">
    <source>
        <dbReference type="ARBA" id="ARBA00049127"/>
    </source>
</evidence>
<evidence type="ECO:0000256" key="1">
    <source>
        <dbReference type="ARBA" id="ARBA00001933"/>
    </source>
</evidence>
<gene>
    <name evidence="13" type="primary">LOC106175200</name>
</gene>
<dbReference type="SUPFAM" id="SSF51419">
    <property type="entry name" value="PLP-binding barrel"/>
    <property type="match status" value="1"/>
</dbReference>
<proteinExistence type="inferred from homology"/>